<dbReference type="OrthoDB" id="9788907at2"/>
<feature type="transmembrane region" description="Helical" evidence="7">
    <location>
        <begin position="241"/>
        <end position="259"/>
    </location>
</feature>
<evidence type="ECO:0000256" key="2">
    <source>
        <dbReference type="ARBA" id="ARBA00005262"/>
    </source>
</evidence>
<dbReference type="Pfam" id="PF02417">
    <property type="entry name" value="Chromate_transp"/>
    <property type="match status" value="2"/>
</dbReference>
<evidence type="ECO:0000313" key="9">
    <source>
        <dbReference type="Proteomes" id="UP000249522"/>
    </source>
</evidence>
<dbReference type="PANTHER" id="PTHR33567">
    <property type="entry name" value="CHROMATE ION TRANSPORTER (EUROFUNG)"/>
    <property type="match status" value="1"/>
</dbReference>
<dbReference type="InterPro" id="IPR003370">
    <property type="entry name" value="Chromate_transpt"/>
</dbReference>
<organism evidence="8 9">
    <name type="scientific">Paenibacillus sambharensis</name>
    <dbReference type="NCBI Taxonomy" id="1803190"/>
    <lineage>
        <taxon>Bacteria</taxon>
        <taxon>Bacillati</taxon>
        <taxon>Bacillota</taxon>
        <taxon>Bacilli</taxon>
        <taxon>Bacillales</taxon>
        <taxon>Paenibacillaceae</taxon>
        <taxon>Paenibacillus</taxon>
    </lineage>
</organism>
<dbReference type="RefSeq" id="WP_111146541.1">
    <property type="nucleotide sequence ID" value="NZ_QKRB01000043.1"/>
</dbReference>
<protein>
    <submittedName>
        <fullName evidence="8">Chromate transporter</fullName>
    </submittedName>
</protein>
<reference evidence="8 9" key="1">
    <citation type="submission" date="2018-06" db="EMBL/GenBank/DDBJ databases">
        <title>Paenibacillus imtechensis sp. nov.</title>
        <authorList>
            <person name="Pinnaka A.K."/>
            <person name="Singh H."/>
            <person name="Kaur M."/>
        </authorList>
    </citation>
    <scope>NUCLEOTIDE SEQUENCE [LARGE SCALE GENOMIC DNA]</scope>
    <source>
        <strain evidence="8 9">SMB1</strain>
    </source>
</reference>
<evidence type="ECO:0000313" key="8">
    <source>
        <dbReference type="EMBL" id="PZD95795.1"/>
    </source>
</evidence>
<dbReference type="GO" id="GO:0005886">
    <property type="term" value="C:plasma membrane"/>
    <property type="evidence" value="ECO:0007669"/>
    <property type="project" value="UniProtKB-SubCell"/>
</dbReference>
<dbReference type="PANTHER" id="PTHR33567:SF3">
    <property type="entry name" value="CHROMATE ION TRANSPORTER (EUROFUNG)"/>
    <property type="match status" value="1"/>
</dbReference>
<feature type="transmembrane region" description="Helical" evidence="7">
    <location>
        <begin position="387"/>
        <end position="403"/>
    </location>
</feature>
<keyword evidence="9" id="KW-1185">Reference proteome</keyword>
<dbReference type="Proteomes" id="UP000249522">
    <property type="component" value="Unassembled WGS sequence"/>
</dbReference>
<dbReference type="EMBL" id="QKRB01000043">
    <property type="protein sequence ID" value="PZD95795.1"/>
    <property type="molecule type" value="Genomic_DNA"/>
</dbReference>
<feature type="transmembrane region" description="Helical" evidence="7">
    <location>
        <begin position="207"/>
        <end position="229"/>
    </location>
</feature>
<accession>A0A2W1LLQ1</accession>
<feature type="transmembrane region" description="Helical" evidence="7">
    <location>
        <begin position="157"/>
        <end position="187"/>
    </location>
</feature>
<name>A0A2W1LLQ1_9BACL</name>
<evidence type="ECO:0000256" key="7">
    <source>
        <dbReference type="SAM" id="Phobius"/>
    </source>
</evidence>
<evidence type="ECO:0000256" key="5">
    <source>
        <dbReference type="ARBA" id="ARBA00022989"/>
    </source>
</evidence>
<evidence type="ECO:0000256" key="3">
    <source>
        <dbReference type="ARBA" id="ARBA00022475"/>
    </source>
</evidence>
<keyword evidence="4 7" id="KW-0812">Transmembrane</keyword>
<keyword evidence="5 7" id="KW-1133">Transmembrane helix</keyword>
<feature type="transmembrane region" description="Helical" evidence="7">
    <location>
        <begin position="362"/>
        <end position="382"/>
    </location>
</feature>
<evidence type="ECO:0000256" key="1">
    <source>
        <dbReference type="ARBA" id="ARBA00004651"/>
    </source>
</evidence>
<feature type="transmembrane region" description="Helical" evidence="7">
    <location>
        <begin position="294"/>
        <end position="327"/>
    </location>
</feature>
<keyword evidence="3" id="KW-1003">Cell membrane</keyword>
<comment type="caution">
    <text evidence="8">The sequence shown here is derived from an EMBL/GenBank/DDBJ whole genome shotgun (WGS) entry which is preliminary data.</text>
</comment>
<evidence type="ECO:0000256" key="4">
    <source>
        <dbReference type="ARBA" id="ARBA00022692"/>
    </source>
</evidence>
<gene>
    <name evidence="8" type="ORF">DNH61_10070</name>
</gene>
<dbReference type="AlphaFoldDB" id="A0A2W1LLQ1"/>
<comment type="similarity">
    <text evidence="2">Belongs to the chromate ion transporter (CHR) (TC 2.A.51) family.</text>
</comment>
<keyword evidence="6 7" id="KW-0472">Membrane</keyword>
<comment type="subcellular location">
    <subcellularLocation>
        <location evidence="1">Cell membrane</location>
        <topology evidence="1">Multi-pass membrane protein</topology>
    </subcellularLocation>
</comment>
<feature type="transmembrane region" description="Helical" evidence="7">
    <location>
        <begin position="339"/>
        <end position="356"/>
    </location>
</feature>
<dbReference type="InterPro" id="IPR014047">
    <property type="entry name" value="Chr_Tranpt_l_chain"/>
</dbReference>
<dbReference type="NCBIfam" id="TIGR00937">
    <property type="entry name" value="2A51"/>
    <property type="match status" value="1"/>
</dbReference>
<feature type="transmembrane region" description="Helical" evidence="7">
    <location>
        <begin position="125"/>
        <end position="145"/>
    </location>
</feature>
<dbReference type="GO" id="GO:0015109">
    <property type="term" value="F:chromate transmembrane transporter activity"/>
    <property type="evidence" value="ECO:0007669"/>
    <property type="project" value="InterPro"/>
</dbReference>
<sequence length="404" mass="42659">MIANSGEIPQNGKKGRLASLLEVLAVSTRLGLTSFGGPIAHLGYFHGEYIRKRKWMDERSYADLTALCQFLPGPASSQVGIGIGIVRAGLLGGLVAWLGFTLPSVIALVAFAYLMQGLDIGSAGWIHGLKIAAVVIVAHAVMGMGQKLAPDRERMTVAVIAAIVTLSWQTTYSQVLTILAAGAAGLWIYRRKLVDPSPALPIAVSRLTAVVCLALFAILLIGLPLLRQWNEAQWLAMFDSFYRSGSLVFGGGHVMLPLLEREVVPSGWVSQQDFLAGYGATQAIPGPLFTFAGYLGAVASGISGAVVGITAIFLPAFLLVVGALPFWNALKSSPRVQGALMGINAAVVGILLAALYDPLWTTAILAPLDFALALLLFVMLVFWKLPPWAIVLAAAAGGVLLGYL</sequence>
<proteinExistence type="inferred from homology"/>
<evidence type="ECO:0000256" key="6">
    <source>
        <dbReference type="ARBA" id="ARBA00023136"/>
    </source>
</evidence>
<dbReference type="PIRSF" id="PIRSF004810">
    <property type="entry name" value="ChrA"/>
    <property type="match status" value="1"/>
</dbReference>
<feature type="transmembrane region" description="Helical" evidence="7">
    <location>
        <begin position="90"/>
        <end position="113"/>
    </location>
</feature>